<dbReference type="InParanoid" id="A0A136J8Z9"/>
<dbReference type="GO" id="GO:0005634">
    <property type="term" value="C:nucleus"/>
    <property type="evidence" value="ECO:0007669"/>
    <property type="project" value="UniProtKB-SubCell"/>
</dbReference>
<name>A0A136J8Z9_9PEZI</name>
<dbReference type="PANTHER" id="PTHR46910:SF3">
    <property type="entry name" value="HALOTOLERANCE PROTEIN 9-RELATED"/>
    <property type="match status" value="1"/>
</dbReference>
<keyword evidence="4" id="KW-0539">Nucleus</keyword>
<dbReference type="SMART" id="SM00906">
    <property type="entry name" value="Fungal_trans"/>
    <property type="match status" value="1"/>
</dbReference>
<dbReference type="EMBL" id="KQ964247">
    <property type="protein sequence ID" value="KXJ93625.1"/>
    <property type="molecule type" value="Genomic_DNA"/>
</dbReference>
<evidence type="ECO:0000256" key="3">
    <source>
        <dbReference type="ARBA" id="ARBA00023125"/>
    </source>
</evidence>
<dbReference type="GO" id="GO:0003677">
    <property type="term" value="F:DNA binding"/>
    <property type="evidence" value="ECO:0007669"/>
    <property type="project" value="UniProtKB-KW"/>
</dbReference>
<dbReference type="GO" id="GO:0008270">
    <property type="term" value="F:zinc ion binding"/>
    <property type="evidence" value="ECO:0007669"/>
    <property type="project" value="InterPro"/>
</dbReference>
<feature type="region of interest" description="Disordered" evidence="5">
    <location>
        <begin position="1"/>
        <end position="74"/>
    </location>
</feature>
<protein>
    <recommendedName>
        <fullName evidence="7">Xylanolytic transcriptional activator regulatory domain-containing protein</fullName>
    </recommendedName>
</protein>
<feature type="domain" description="Xylanolytic transcriptional activator regulatory" evidence="7">
    <location>
        <begin position="293"/>
        <end position="362"/>
    </location>
</feature>
<keyword evidence="6" id="KW-0472">Membrane</keyword>
<dbReference type="Proteomes" id="UP000070501">
    <property type="component" value="Unassembled WGS sequence"/>
</dbReference>
<evidence type="ECO:0000256" key="4">
    <source>
        <dbReference type="ARBA" id="ARBA00023242"/>
    </source>
</evidence>
<organism evidence="8 9">
    <name type="scientific">Microdochium bolleyi</name>
    <dbReference type="NCBI Taxonomy" id="196109"/>
    <lineage>
        <taxon>Eukaryota</taxon>
        <taxon>Fungi</taxon>
        <taxon>Dikarya</taxon>
        <taxon>Ascomycota</taxon>
        <taxon>Pezizomycotina</taxon>
        <taxon>Sordariomycetes</taxon>
        <taxon>Xylariomycetidae</taxon>
        <taxon>Xylariales</taxon>
        <taxon>Microdochiaceae</taxon>
        <taxon>Microdochium</taxon>
    </lineage>
</organism>
<dbReference type="InterPro" id="IPR007219">
    <property type="entry name" value="XnlR_reg_dom"/>
</dbReference>
<feature type="compositionally biased region" description="Polar residues" evidence="5">
    <location>
        <begin position="50"/>
        <end position="61"/>
    </location>
</feature>
<evidence type="ECO:0000256" key="5">
    <source>
        <dbReference type="SAM" id="MobiDB-lite"/>
    </source>
</evidence>
<keyword evidence="3" id="KW-0238">DNA-binding</keyword>
<evidence type="ECO:0000256" key="6">
    <source>
        <dbReference type="SAM" id="Phobius"/>
    </source>
</evidence>
<comment type="subcellular location">
    <subcellularLocation>
        <location evidence="1">Nucleus</location>
    </subcellularLocation>
</comment>
<keyword evidence="6" id="KW-1133">Transmembrane helix</keyword>
<dbReference type="GO" id="GO:0006351">
    <property type="term" value="P:DNA-templated transcription"/>
    <property type="evidence" value="ECO:0007669"/>
    <property type="project" value="InterPro"/>
</dbReference>
<keyword evidence="9" id="KW-1185">Reference proteome</keyword>
<keyword evidence="2" id="KW-0479">Metal-binding</keyword>
<sequence length="678" mass="76208">MRLRKPYTLRSANDRNENTQGGASTAHFPAIIDAQNSDAGEHGGVPAQPPVSTSSQNTSLPTEPVFTNHASPESASGQWNAALYVDRILSFAEPTGTPEEERSRYTAGGYSVSRQAVNEHVPSSSLAFFSDNAVDQLCEKLGHDKLRTLVTTLEAQMQARWEATTQPYDPPEAVDDSAERRLEYVRSYFEQVHPLYPFLDQATFEQRVSGLPPEASDSNYETWLALYHTVLSLGCMYHDGGSFEPAKGLAWHYFRLSFRHLQHVLMCRASILKAQVMTAMAVFALNYSSLQIETLCISEAARTVMTLGLHKRNLDRGPHQEGIRTFWVVYCLEKEYAFNSSSASLISDIDISCPLPTVSMPGPREFSWLPCWARYSRILSKAYDVLFSVSATLNTVEERFLRMDRINEELKLWLGSIPESLRPGSSLQQYRASPQYMQEMALRIHFAYHNLRICISRMALHLCPNEGSLRRYENQKCLLLSARSVIELTYLIPISPFTPVWILGVMPLVAMFIIFDFVVHNPLNAETKKNLSYLDIVAAHYARLDLLAQGTVHDAKVAEFTSIARLYVESLTEEQASAARNIMALAGSSIRHRQPDNSLLNEQRSDFTDQYQFEQLLSAGSDEVMNQINEGELTDGMDFLYFPASDSSLSMTLPQSGYDIADFFGNPFIGSLTRDPDL</sequence>
<evidence type="ECO:0000256" key="1">
    <source>
        <dbReference type="ARBA" id="ARBA00004123"/>
    </source>
</evidence>
<dbReference type="PANTHER" id="PTHR46910">
    <property type="entry name" value="TRANSCRIPTION FACTOR PDR1"/>
    <property type="match status" value="1"/>
</dbReference>
<dbReference type="CDD" id="cd12148">
    <property type="entry name" value="fungal_TF_MHR"/>
    <property type="match status" value="1"/>
</dbReference>
<dbReference type="Pfam" id="PF04082">
    <property type="entry name" value="Fungal_trans"/>
    <property type="match status" value="1"/>
</dbReference>
<feature type="transmembrane region" description="Helical" evidence="6">
    <location>
        <begin position="500"/>
        <end position="519"/>
    </location>
</feature>
<evidence type="ECO:0000313" key="8">
    <source>
        <dbReference type="EMBL" id="KXJ93625.1"/>
    </source>
</evidence>
<evidence type="ECO:0000313" key="9">
    <source>
        <dbReference type="Proteomes" id="UP000070501"/>
    </source>
</evidence>
<dbReference type="AlphaFoldDB" id="A0A136J8Z9"/>
<evidence type="ECO:0000256" key="2">
    <source>
        <dbReference type="ARBA" id="ARBA00022723"/>
    </source>
</evidence>
<dbReference type="InterPro" id="IPR050987">
    <property type="entry name" value="AtrR-like"/>
</dbReference>
<accession>A0A136J8Z9</accession>
<dbReference type="GO" id="GO:0003700">
    <property type="term" value="F:DNA-binding transcription factor activity"/>
    <property type="evidence" value="ECO:0007669"/>
    <property type="project" value="InterPro"/>
</dbReference>
<evidence type="ECO:0000259" key="7">
    <source>
        <dbReference type="SMART" id="SM00906"/>
    </source>
</evidence>
<keyword evidence="6" id="KW-0812">Transmembrane</keyword>
<reference evidence="9" key="1">
    <citation type="submission" date="2016-02" db="EMBL/GenBank/DDBJ databases">
        <title>Draft genome sequence of Microdochium bolleyi, a fungal endophyte of beachgrass.</title>
        <authorList>
            <consortium name="DOE Joint Genome Institute"/>
            <person name="David A.S."/>
            <person name="May G."/>
            <person name="Haridas S."/>
            <person name="Lim J."/>
            <person name="Wang M."/>
            <person name="Labutti K."/>
            <person name="Lipzen A."/>
            <person name="Barry K."/>
            <person name="Grigoriev I.V."/>
        </authorList>
    </citation>
    <scope>NUCLEOTIDE SEQUENCE [LARGE SCALE GENOMIC DNA]</scope>
    <source>
        <strain evidence="9">J235TASD1</strain>
    </source>
</reference>
<dbReference type="STRING" id="196109.A0A136J8Z9"/>
<proteinExistence type="predicted"/>
<dbReference type="OrthoDB" id="39175at2759"/>
<gene>
    <name evidence="8" type="ORF">Micbo1qcDRAFT_38206</name>
</gene>